<dbReference type="AlphaFoldDB" id="A0A9Q3HJK8"/>
<feature type="compositionally biased region" description="Basic and acidic residues" evidence="1">
    <location>
        <begin position="74"/>
        <end position="87"/>
    </location>
</feature>
<evidence type="ECO:0000313" key="3">
    <source>
        <dbReference type="Proteomes" id="UP000765509"/>
    </source>
</evidence>
<feature type="region of interest" description="Disordered" evidence="1">
    <location>
        <begin position="25"/>
        <end position="112"/>
    </location>
</feature>
<keyword evidence="3" id="KW-1185">Reference proteome</keyword>
<gene>
    <name evidence="2" type="ORF">O181_044639</name>
</gene>
<organism evidence="2 3">
    <name type="scientific">Austropuccinia psidii MF-1</name>
    <dbReference type="NCBI Taxonomy" id="1389203"/>
    <lineage>
        <taxon>Eukaryota</taxon>
        <taxon>Fungi</taxon>
        <taxon>Dikarya</taxon>
        <taxon>Basidiomycota</taxon>
        <taxon>Pucciniomycotina</taxon>
        <taxon>Pucciniomycetes</taxon>
        <taxon>Pucciniales</taxon>
        <taxon>Sphaerophragmiaceae</taxon>
        <taxon>Austropuccinia</taxon>
    </lineage>
</organism>
<dbReference type="Proteomes" id="UP000765509">
    <property type="component" value="Unassembled WGS sequence"/>
</dbReference>
<reference evidence="2" key="1">
    <citation type="submission" date="2021-03" db="EMBL/GenBank/DDBJ databases">
        <title>Draft genome sequence of rust myrtle Austropuccinia psidii MF-1, a brazilian biotype.</title>
        <authorList>
            <person name="Quecine M.C."/>
            <person name="Pachon D.M.R."/>
            <person name="Bonatelli M.L."/>
            <person name="Correr F.H."/>
            <person name="Franceschini L.M."/>
            <person name="Leite T.F."/>
            <person name="Margarido G.R.A."/>
            <person name="Almeida C.A."/>
            <person name="Ferrarezi J.A."/>
            <person name="Labate C.A."/>
        </authorList>
    </citation>
    <scope>NUCLEOTIDE SEQUENCE</scope>
    <source>
        <strain evidence="2">MF-1</strain>
    </source>
</reference>
<feature type="compositionally biased region" description="Basic and acidic residues" evidence="1">
    <location>
        <begin position="103"/>
        <end position="112"/>
    </location>
</feature>
<dbReference type="EMBL" id="AVOT02018220">
    <property type="protein sequence ID" value="MBW0504924.1"/>
    <property type="molecule type" value="Genomic_DNA"/>
</dbReference>
<accession>A0A9Q3HJK8</accession>
<sequence>MIFAKKQNLSRHNVYDTSMVMEGTDQYDGVEEGDLDVTKNLSQGVSDTNDKCSFTANAEETNGTRSKSHRRGHHSEDSDDNSKHENINVESHTQSHISSSKKNPKENNVKKL</sequence>
<proteinExistence type="predicted"/>
<comment type="caution">
    <text evidence="2">The sequence shown here is derived from an EMBL/GenBank/DDBJ whole genome shotgun (WGS) entry which is preliminary data.</text>
</comment>
<feature type="compositionally biased region" description="Polar residues" evidence="1">
    <location>
        <begin position="88"/>
        <end position="101"/>
    </location>
</feature>
<evidence type="ECO:0000256" key="1">
    <source>
        <dbReference type="SAM" id="MobiDB-lite"/>
    </source>
</evidence>
<name>A0A9Q3HJK8_9BASI</name>
<evidence type="ECO:0000313" key="2">
    <source>
        <dbReference type="EMBL" id="MBW0504924.1"/>
    </source>
</evidence>
<feature type="compositionally biased region" description="Polar residues" evidence="1">
    <location>
        <begin position="39"/>
        <end position="65"/>
    </location>
</feature>
<protein>
    <submittedName>
        <fullName evidence="2">Uncharacterized protein</fullName>
    </submittedName>
</protein>